<gene>
    <name evidence="2" type="ORF">QJ048_16825</name>
</gene>
<name>A0ABT6RFV9_9BACT</name>
<keyword evidence="3" id="KW-1185">Reference proteome</keyword>
<evidence type="ECO:0000313" key="3">
    <source>
        <dbReference type="Proteomes" id="UP001226434"/>
    </source>
</evidence>
<evidence type="ECO:0000313" key="2">
    <source>
        <dbReference type="EMBL" id="MDI3321461.1"/>
    </source>
</evidence>
<dbReference type="EMBL" id="JASBRG010000007">
    <property type="protein sequence ID" value="MDI3321461.1"/>
    <property type="molecule type" value="Genomic_DNA"/>
</dbReference>
<comment type="caution">
    <text evidence="2">The sequence shown here is derived from an EMBL/GenBank/DDBJ whole genome shotgun (WGS) entry which is preliminary data.</text>
</comment>
<proteinExistence type="predicted"/>
<protein>
    <submittedName>
        <fullName evidence="2">Uncharacterized protein</fullName>
    </submittedName>
</protein>
<organism evidence="2 3">
    <name type="scientific">Pinibacter soli</name>
    <dbReference type="NCBI Taxonomy" id="3044211"/>
    <lineage>
        <taxon>Bacteria</taxon>
        <taxon>Pseudomonadati</taxon>
        <taxon>Bacteroidota</taxon>
        <taxon>Chitinophagia</taxon>
        <taxon>Chitinophagales</taxon>
        <taxon>Chitinophagaceae</taxon>
        <taxon>Pinibacter</taxon>
    </lineage>
</organism>
<dbReference type="RefSeq" id="WP_282335571.1">
    <property type="nucleotide sequence ID" value="NZ_JASBRG010000007.1"/>
</dbReference>
<dbReference type="Proteomes" id="UP001226434">
    <property type="component" value="Unassembled WGS sequence"/>
</dbReference>
<keyword evidence="1" id="KW-0732">Signal</keyword>
<reference evidence="2 3" key="1">
    <citation type="submission" date="2023-05" db="EMBL/GenBank/DDBJ databases">
        <title>Genome sequence of Pinibacter sp. MAH-24.</title>
        <authorList>
            <person name="Huq M.A."/>
        </authorList>
    </citation>
    <scope>NUCLEOTIDE SEQUENCE [LARGE SCALE GENOMIC DNA]</scope>
    <source>
        <strain evidence="2 3">MAH-24</strain>
    </source>
</reference>
<feature type="signal peptide" evidence="1">
    <location>
        <begin position="1"/>
        <end position="18"/>
    </location>
</feature>
<feature type="chain" id="PRO_5047020319" evidence="1">
    <location>
        <begin position="19"/>
        <end position="260"/>
    </location>
</feature>
<accession>A0ABT6RFV9</accession>
<sequence>MKKYFLIITLFYSLNLAAQNKLLFDTSRIDSHTKLIGRYDQFDRQKKFYYLNFIIEDPAKIKKVLTSLPLGTEIKSDYTNMDFRIDIIQDYKKTQSWMVNPDMNCILVNDNFYTISIDKIKALAEKNPFDYRFDALSFNTLNEYEEYLKKQKKDDFFLFAYTSSFAFDGTFEIQFPRNKKYPSPTAIHDTLAPLIEKFVPKGKYSISYILDDRNLADPKQFVITIYGTRELYDNLHVENLKNQNWKQNVAKGYFFYRTMR</sequence>
<evidence type="ECO:0000256" key="1">
    <source>
        <dbReference type="SAM" id="SignalP"/>
    </source>
</evidence>